<accession>A0AA42C0U0</accession>
<feature type="compositionally biased region" description="Basic and acidic residues" evidence="1">
    <location>
        <begin position="212"/>
        <end position="229"/>
    </location>
</feature>
<dbReference type="EMBL" id="MVHD01000052">
    <property type="protein sequence ID" value="OQZ88578.1"/>
    <property type="molecule type" value="Genomic_DNA"/>
</dbReference>
<sequence length="239" mass="25134">MADSPPGRRTIVVAQLLLVVAAGSLWVASRLPWVAIRSFDGLGQPKQATLSGATWSTALLPLALLMLATAVAALAVRGWPLRVLAALLAAASLAVGYLGVSLWVVPDVAVRGAELVHVPVMFVVGSERHHWGAGIAVAAAACTLAAAVLLMRSARHDAAKYATKYATKYARKYATKSATKSAGPATRRANALRESADGAMLEGQKQPENTDMSERMIWDALDEGRDPTDRAPGSDTEGR</sequence>
<keyword evidence="5" id="KW-1185">Reference proteome</keyword>
<keyword evidence="2" id="KW-0472">Membrane</keyword>
<feature type="transmembrane region" description="Helical" evidence="2">
    <location>
        <begin position="83"/>
        <end position="105"/>
    </location>
</feature>
<organism evidence="3 6">
    <name type="scientific">Mycobacterium alsense</name>
    <dbReference type="NCBI Taxonomy" id="324058"/>
    <lineage>
        <taxon>Bacteria</taxon>
        <taxon>Bacillati</taxon>
        <taxon>Actinomycetota</taxon>
        <taxon>Actinomycetes</taxon>
        <taxon>Mycobacteriales</taxon>
        <taxon>Mycobacteriaceae</taxon>
        <taxon>Mycobacterium</taxon>
    </lineage>
</organism>
<keyword evidence="2" id="KW-1133">Transmembrane helix</keyword>
<feature type="transmembrane region" description="Helical" evidence="2">
    <location>
        <begin position="131"/>
        <end position="151"/>
    </location>
</feature>
<comment type="caution">
    <text evidence="3">The sequence shown here is derived from an EMBL/GenBank/DDBJ whole genome shotgun (WGS) entry which is preliminary data.</text>
</comment>
<feature type="transmembrane region" description="Helical" evidence="2">
    <location>
        <begin position="12"/>
        <end position="33"/>
    </location>
</feature>
<dbReference type="EMBL" id="JACKVH010000026">
    <property type="protein sequence ID" value="MCV7381806.1"/>
    <property type="molecule type" value="Genomic_DNA"/>
</dbReference>
<evidence type="ECO:0000313" key="4">
    <source>
        <dbReference type="EMBL" id="OQZ88578.1"/>
    </source>
</evidence>
<reference evidence="3" key="2">
    <citation type="submission" date="2020-07" db="EMBL/GenBank/DDBJ databases">
        <authorList>
            <person name="Pettersson B.M.F."/>
            <person name="Behra P.R.K."/>
            <person name="Ramesh M."/>
            <person name="Das S."/>
            <person name="Dasgupta S."/>
            <person name="Kirsebom L.A."/>
        </authorList>
    </citation>
    <scope>NUCLEOTIDE SEQUENCE</scope>
    <source>
        <strain evidence="3">CCUG 55640</strain>
    </source>
</reference>
<dbReference type="AlphaFoldDB" id="A0AA42C0U0"/>
<evidence type="ECO:0000313" key="6">
    <source>
        <dbReference type="Proteomes" id="UP001141650"/>
    </source>
</evidence>
<evidence type="ECO:0000313" key="3">
    <source>
        <dbReference type="EMBL" id="MCV7381806.1"/>
    </source>
</evidence>
<feature type="transmembrane region" description="Helical" evidence="2">
    <location>
        <begin position="53"/>
        <end position="76"/>
    </location>
</feature>
<proteinExistence type="predicted"/>
<keyword evidence="2" id="KW-0812">Transmembrane</keyword>
<reference evidence="3" key="3">
    <citation type="journal article" date="2022" name="BMC Genomics">
        <title>Comparative genome analysis of mycobacteria focusing on tRNA and non-coding RNA.</title>
        <authorList>
            <person name="Behra P.R.K."/>
            <person name="Pettersson B.M.F."/>
            <person name="Ramesh M."/>
            <person name="Das S."/>
            <person name="Dasgupta S."/>
            <person name="Kirsebom L.A."/>
        </authorList>
    </citation>
    <scope>NUCLEOTIDE SEQUENCE</scope>
    <source>
        <strain evidence="3">CCUG 55640</strain>
    </source>
</reference>
<name>A0AA42C0U0_9MYCO</name>
<feature type="region of interest" description="Disordered" evidence="1">
    <location>
        <begin position="194"/>
        <end position="239"/>
    </location>
</feature>
<dbReference type="Proteomes" id="UP001141650">
    <property type="component" value="Unassembled WGS sequence"/>
</dbReference>
<protein>
    <submittedName>
        <fullName evidence="3">TIGR02234 family membrane protein</fullName>
    </submittedName>
</protein>
<dbReference type="InterPro" id="IPR019051">
    <property type="entry name" value="Trp_biosyn_TM_oprn/chp"/>
</dbReference>
<dbReference type="NCBIfam" id="TIGR02234">
    <property type="entry name" value="trp_oprn_chp"/>
    <property type="match status" value="1"/>
</dbReference>
<gene>
    <name evidence="4" type="ORF">BST11_22190</name>
    <name evidence="3" type="ORF">H7K38_24630</name>
</gene>
<dbReference type="InterPro" id="IPR011746">
    <property type="entry name" value="Trp_synth-assoc_CHP"/>
</dbReference>
<evidence type="ECO:0000313" key="5">
    <source>
        <dbReference type="Proteomes" id="UP000192319"/>
    </source>
</evidence>
<evidence type="ECO:0000256" key="2">
    <source>
        <dbReference type="SAM" id="Phobius"/>
    </source>
</evidence>
<evidence type="ECO:0000256" key="1">
    <source>
        <dbReference type="SAM" id="MobiDB-lite"/>
    </source>
</evidence>
<reference evidence="4 5" key="1">
    <citation type="submission" date="2017-02" db="EMBL/GenBank/DDBJ databases">
        <title>The new phylogeny of genus Mycobacterium.</title>
        <authorList>
            <person name="Tortoli E."/>
            <person name="Trovato A."/>
            <person name="Cirillo D.M."/>
        </authorList>
    </citation>
    <scope>NUCLEOTIDE SEQUENCE [LARGE SCALE GENOMIC DNA]</scope>
    <source>
        <strain evidence="4 5">DSM 45230</strain>
    </source>
</reference>
<dbReference type="Proteomes" id="UP000192319">
    <property type="component" value="Unassembled WGS sequence"/>
</dbReference>
<dbReference type="RefSeq" id="WP_083140166.1">
    <property type="nucleotide sequence ID" value="NZ_JACKVH010000026.1"/>
</dbReference>
<dbReference type="Pfam" id="PF09534">
    <property type="entry name" value="Trp_oprn_chp"/>
    <property type="match status" value="1"/>
</dbReference>